<reference evidence="7 8" key="1">
    <citation type="journal article" date="2015" name="Antonie Van Leeuwenhoek">
        <title>Prauserella endophytica sp. nov., an endophytic actinobacterium isolated from Tamarix taklamakanensis.</title>
        <authorList>
            <person name="Liu J.M."/>
            <person name="Habden X."/>
            <person name="Guo L."/>
            <person name="Tuo L."/>
            <person name="Jiang Z.K."/>
            <person name="Liu S.W."/>
            <person name="Liu X.F."/>
            <person name="Chen L."/>
            <person name="Li R.F."/>
            <person name="Zhang Y.Q."/>
            <person name="Sun C.H."/>
        </authorList>
    </citation>
    <scope>NUCLEOTIDE SEQUENCE [LARGE SCALE GENOMIC DNA]</scope>
    <source>
        <strain evidence="7 8">CGMCC 4.7182</strain>
    </source>
</reference>
<evidence type="ECO:0000256" key="1">
    <source>
        <dbReference type="ARBA" id="ARBA00004651"/>
    </source>
</evidence>
<keyword evidence="3 6" id="KW-0812">Transmembrane</keyword>
<accession>A0ABY2S4E1</accession>
<comment type="subcellular location">
    <subcellularLocation>
        <location evidence="1">Cell membrane</location>
        <topology evidence="1">Multi-pass membrane protein</topology>
    </subcellularLocation>
</comment>
<organism evidence="7 8">
    <name type="scientific">Prauserella endophytica</name>
    <dbReference type="NCBI Taxonomy" id="1592324"/>
    <lineage>
        <taxon>Bacteria</taxon>
        <taxon>Bacillati</taxon>
        <taxon>Actinomycetota</taxon>
        <taxon>Actinomycetes</taxon>
        <taxon>Pseudonocardiales</taxon>
        <taxon>Pseudonocardiaceae</taxon>
        <taxon>Prauserella</taxon>
        <taxon>Prauserella coralliicola group</taxon>
    </lineage>
</organism>
<evidence type="ECO:0000256" key="3">
    <source>
        <dbReference type="ARBA" id="ARBA00022692"/>
    </source>
</evidence>
<dbReference type="Proteomes" id="UP000309992">
    <property type="component" value="Unassembled WGS sequence"/>
</dbReference>
<dbReference type="EMBL" id="SWMS01000007">
    <property type="protein sequence ID" value="TKG70728.1"/>
    <property type="molecule type" value="Genomic_DNA"/>
</dbReference>
<evidence type="ECO:0000256" key="2">
    <source>
        <dbReference type="ARBA" id="ARBA00022475"/>
    </source>
</evidence>
<keyword evidence="8" id="KW-1185">Reference proteome</keyword>
<comment type="caution">
    <text evidence="7">The sequence shown here is derived from an EMBL/GenBank/DDBJ whole genome shotgun (WGS) entry which is preliminary data.</text>
</comment>
<feature type="transmembrane region" description="Helical" evidence="6">
    <location>
        <begin position="82"/>
        <end position="115"/>
    </location>
</feature>
<dbReference type="Pfam" id="PF06081">
    <property type="entry name" value="ArAE_1"/>
    <property type="match status" value="1"/>
</dbReference>
<evidence type="ECO:0000256" key="4">
    <source>
        <dbReference type="ARBA" id="ARBA00022989"/>
    </source>
</evidence>
<keyword evidence="2" id="KW-1003">Cell membrane</keyword>
<dbReference type="InterPro" id="IPR010343">
    <property type="entry name" value="ArAE_1"/>
</dbReference>
<feature type="transmembrane region" description="Helical" evidence="6">
    <location>
        <begin position="155"/>
        <end position="173"/>
    </location>
</feature>
<evidence type="ECO:0000313" key="8">
    <source>
        <dbReference type="Proteomes" id="UP000309992"/>
    </source>
</evidence>
<gene>
    <name evidence="7" type="ORF">FCN18_14435</name>
</gene>
<protein>
    <recommendedName>
        <fullName evidence="9">FUSC family protein</fullName>
    </recommendedName>
</protein>
<evidence type="ECO:0008006" key="9">
    <source>
        <dbReference type="Google" id="ProtNLM"/>
    </source>
</evidence>
<evidence type="ECO:0000256" key="5">
    <source>
        <dbReference type="ARBA" id="ARBA00023136"/>
    </source>
</evidence>
<keyword evidence="5 6" id="KW-0472">Membrane</keyword>
<keyword evidence="4 6" id="KW-1133">Transmembrane helix</keyword>
<proteinExistence type="predicted"/>
<sequence>MVRIRQSLSAPVAWLGRAARYNGTERGAFAQSAKAAIAAVISWVIAAELLSLPQPFLAPYTAVFVVEATVYRSVRYAAQQLAAIVGAVVVAGVTNLLIPSTIASIGVATLAGLLIGQWHRLGSSGPWVGITALVIITFGTSTSAPLLLDRLLESALGVAVGTFVNAVLFPPVYAGGAREAVQRLADRLAELLTGVAEGLRRDEVADRAQDWVSEAEHVERFVVQAEQAVQWGQESRRLNIRTHSSRVKVPDDQYRFPLATLRSLAPYVRQLTDALRAMADEELPSRHPGEDERRRFAELLDAVARTVRLRGDPEASEEDLTKSLEDSRERLDELDGYLTADSPIGPAMGLVGMLIPVRRTLRELEAR</sequence>
<evidence type="ECO:0000313" key="7">
    <source>
        <dbReference type="EMBL" id="TKG70728.1"/>
    </source>
</evidence>
<evidence type="ECO:0000256" key="6">
    <source>
        <dbReference type="SAM" id="Phobius"/>
    </source>
</evidence>
<name>A0ABY2S4E1_9PSEU</name>
<feature type="transmembrane region" description="Helical" evidence="6">
    <location>
        <begin position="127"/>
        <end position="148"/>
    </location>
</feature>